<dbReference type="OrthoDB" id="264795at2759"/>
<feature type="compositionally biased region" description="Pro residues" evidence="1">
    <location>
        <begin position="693"/>
        <end position="704"/>
    </location>
</feature>
<name>A0A165MZM9_9APHY</name>
<organism evidence="3 4">
    <name type="scientific">Daedalea quercina L-15889</name>
    <dbReference type="NCBI Taxonomy" id="1314783"/>
    <lineage>
        <taxon>Eukaryota</taxon>
        <taxon>Fungi</taxon>
        <taxon>Dikarya</taxon>
        <taxon>Basidiomycota</taxon>
        <taxon>Agaricomycotina</taxon>
        <taxon>Agaricomycetes</taxon>
        <taxon>Polyporales</taxon>
        <taxon>Fomitopsis</taxon>
    </lineage>
</organism>
<dbReference type="Gene3D" id="1.25.40.990">
    <property type="match status" value="1"/>
</dbReference>
<evidence type="ECO:0000256" key="1">
    <source>
        <dbReference type="SAM" id="MobiDB-lite"/>
    </source>
</evidence>
<feature type="compositionally biased region" description="Low complexity" evidence="1">
    <location>
        <begin position="709"/>
        <end position="718"/>
    </location>
</feature>
<dbReference type="InterPro" id="IPR045107">
    <property type="entry name" value="SAC3/GANP/THP3"/>
</dbReference>
<dbReference type="EMBL" id="KV429091">
    <property type="protein sequence ID" value="KZT66323.1"/>
    <property type="molecule type" value="Genomic_DNA"/>
</dbReference>
<dbReference type="PANTHER" id="PTHR12436:SF3">
    <property type="entry name" value="GERMINAL-CENTER ASSOCIATED NUCLEAR PROTEIN"/>
    <property type="match status" value="1"/>
</dbReference>
<evidence type="ECO:0000313" key="3">
    <source>
        <dbReference type="EMBL" id="KZT66323.1"/>
    </source>
</evidence>
<dbReference type="STRING" id="1314783.A0A165MZM9"/>
<dbReference type="InterPro" id="IPR005062">
    <property type="entry name" value="SAC3/GANP/THP3_conserved"/>
</dbReference>
<feature type="region of interest" description="Disordered" evidence="1">
    <location>
        <begin position="693"/>
        <end position="810"/>
    </location>
</feature>
<feature type="compositionally biased region" description="Low complexity" evidence="1">
    <location>
        <begin position="633"/>
        <end position="644"/>
    </location>
</feature>
<feature type="region of interest" description="Disordered" evidence="1">
    <location>
        <begin position="583"/>
        <end position="614"/>
    </location>
</feature>
<feature type="compositionally biased region" description="Basic residues" evidence="1">
    <location>
        <begin position="48"/>
        <end position="58"/>
    </location>
</feature>
<feature type="region of interest" description="Disordered" evidence="1">
    <location>
        <begin position="438"/>
        <end position="472"/>
    </location>
</feature>
<feature type="compositionally biased region" description="Polar residues" evidence="1">
    <location>
        <begin position="800"/>
        <end position="810"/>
    </location>
</feature>
<feature type="region of interest" description="Disordered" evidence="1">
    <location>
        <begin position="948"/>
        <end position="980"/>
    </location>
</feature>
<feature type="compositionally biased region" description="Polar residues" evidence="1">
    <location>
        <begin position="600"/>
        <end position="614"/>
    </location>
</feature>
<dbReference type="PANTHER" id="PTHR12436">
    <property type="entry name" value="80 KDA MCM3-ASSOCIATED PROTEIN"/>
    <property type="match status" value="1"/>
</dbReference>
<reference evidence="3 4" key="1">
    <citation type="journal article" date="2016" name="Mol. Biol. Evol.">
        <title>Comparative Genomics of Early-Diverging Mushroom-Forming Fungi Provides Insights into the Origins of Lignocellulose Decay Capabilities.</title>
        <authorList>
            <person name="Nagy L.G."/>
            <person name="Riley R."/>
            <person name="Tritt A."/>
            <person name="Adam C."/>
            <person name="Daum C."/>
            <person name="Floudas D."/>
            <person name="Sun H."/>
            <person name="Yadav J.S."/>
            <person name="Pangilinan J."/>
            <person name="Larsson K.H."/>
            <person name="Matsuura K."/>
            <person name="Barry K."/>
            <person name="Labutti K."/>
            <person name="Kuo R."/>
            <person name="Ohm R.A."/>
            <person name="Bhattacharya S.S."/>
            <person name="Shirouzu T."/>
            <person name="Yoshinaga Y."/>
            <person name="Martin F.M."/>
            <person name="Grigoriev I.V."/>
            <person name="Hibbett D.S."/>
        </authorList>
    </citation>
    <scope>NUCLEOTIDE SEQUENCE [LARGE SCALE GENOMIC DNA]</scope>
    <source>
        <strain evidence="3 4">L-15889</strain>
    </source>
</reference>
<feature type="compositionally biased region" description="Polar residues" evidence="1">
    <location>
        <begin position="953"/>
        <end position="967"/>
    </location>
</feature>
<dbReference type="Proteomes" id="UP000076727">
    <property type="component" value="Unassembled WGS sequence"/>
</dbReference>
<sequence>MMDVQASRGRGLRIHGAGGRTQSKNRKWVAGQDNASSGHTSDSERRERRGHGRKRHGHGGGTSSPFLGVPDSHQLDDGASGTEDDHSMDGDIAEEAADDDTDYPPDPETPQERERFWQELVKAREAERKKAIAEGKMDDPTVPRRLDEAITMVGTCVDMCPRFERYRRERENNLDKWEVIPGTKRVDHKRAVKIYERAAGDKTLPSDLRPPPVLKASELKTLDYLFHDLLVREGFTQTYDFIRDRSRAVRSDFTMQHEQGPLAIECHDRCARFHVLALHLERDNPRFSVALEEQQLMNTLQSLKEFYEDQRGTYEAPTELEMRVYHRLIHIRDQKERREDVPEWITSHPVFQYTTQFRQIVQAKSAPITKTSRLIVDGEGMKIFGKLAAVLGKQGNTVMIYLVACILERLFGKDTIEDIEAIRGDLTIPEIIDGISRPPAVTSQATEPVSQPLPGPSGGVSTNTEVVSAPSAPSTTSAFASSSFATPTVAGPSTSSQPVKSAFGNLTSKPNPFGGSSVFGGTSAFSATAASSSTTSAPSSSTTTSAFASFANGSTTFLGTSSSAPQTSSTIFGSTSFPSSSSGTLSGLASTATTSQASPKVTTSQTNGGVFGAPTSQLTSLNPMAPAFTPFKSTPTSFFSTPPAVTQPSPPARPEASPFASSAQPSQPATTLLFPSAAPAPVPALPTFPSPAPPPLVSFTPPPATQLRPPHASSLTAPLPAPPTTTDRQPLFTTPPAIGSLQSQPQTSPSYLTPSTSGSNIRPPGSSGSRPRISLVPPPLRKEPVNLPYTPTTRWFDPNSGKQSATPAVSRKNSLLNFPKPFMPPTNSAELLSPLQLNSPGFPKSSAAVNGSPSPPSRELPSQPLVESPTRVEPAETSLLTEKPPASSKAKGKARAEPVDLDKTLSEYLKAKNLKMMKYYYKRWEDKTIEHGQWMEACERGEAYKAKLRRQSQRIPPTFSTPTMQSLKQEEEPKKRRMSAGELIRPRRMRRTAHYEQPLTDEELARRLKENHEETKMRWTIGTFVRSLRTHLKSINTKRRPLAEWRLWLAVNPFFDPTAIWLEKKFDAESLGDLSIELVTALPAVPTPKPFPRGSPGLIVFERTPLERIKDDIEKRLRVLDDIVRLRDIVASLPPVEDRRFIPTLIVVHWIGKDEADVTEDFAKEAKKHLDKGTFKSMHILSAPHISGGLDPQFSEFLKSVTFDLEDHLMETVSWKALTKRFATPFTTAVSDWLDSCWTDDNFDWLRYEHVMAAIRDLQNDVVRLVLALVDRPHDIEVKPVADPESYVHFGKGHMMGPFVDALAKLAIETAEQVLTTNASVQYTVEKARLERTLSDLDAAVQTHSGRLREQWLAAMSERSSSKRPAEDDESVLGSLPSSHSQKRLRSDSGSSGEGIVPLNNGISMSPSPSIAPSLSTEGDKPYVSAAMLRSLTRDVLRKYGKQPQENGRT</sequence>
<dbReference type="GO" id="GO:0005737">
    <property type="term" value="C:cytoplasm"/>
    <property type="evidence" value="ECO:0007669"/>
    <property type="project" value="TreeGrafter"/>
</dbReference>
<protein>
    <recommendedName>
        <fullName evidence="2">SAC3/GANP/THP3 conserved domain-containing protein</fullName>
    </recommendedName>
</protein>
<feature type="compositionally biased region" description="Polar residues" evidence="1">
    <location>
        <begin position="827"/>
        <end position="839"/>
    </location>
</feature>
<dbReference type="Pfam" id="PF03399">
    <property type="entry name" value="SAC3_GANP"/>
    <property type="match status" value="1"/>
</dbReference>
<feature type="region of interest" description="Disordered" evidence="1">
    <location>
        <begin position="1355"/>
        <end position="1419"/>
    </location>
</feature>
<feature type="compositionally biased region" description="Low complexity" evidence="1">
    <location>
        <begin position="1404"/>
        <end position="1416"/>
    </location>
</feature>
<accession>A0A165MZM9</accession>
<feature type="region of interest" description="Disordered" evidence="1">
    <location>
        <begin position="1"/>
        <end position="89"/>
    </location>
</feature>
<feature type="compositionally biased region" description="Low complexity" evidence="1">
    <location>
        <begin position="757"/>
        <end position="774"/>
    </location>
</feature>
<keyword evidence="4" id="KW-1185">Reference proteome</keyword>
<gene>
    <name evidence="3" type="ORF">DAEQUDRAFT_813670</name>
</gene>
<feature type="region of interest" description="Disordered" evidence="1">
    <location>
        <begin position="827"/>
        <end position="898"/>
    </location>
</feature>
<evidence type="ECO:0000313" key="4">
    <source>
        <dbReference type="Proteomes" id="UP000076727"/>
    </source>
</evidence>
<dbReference type="GO" id="GO:0006406">
    <property type="term" value="P:mRNA export from nucleus"/>
    <property type="evidence" value="ECO:0007669"/>
    <property type="project" value="TreeGrafter"/>
</dbReference>
<proteinExistence type="predicted"/>
<dbReference type="GO" id="GO:0070390">
    <property type="term" value="C:transcription export complex 2"/>
    <property type="evidence" value="ECO:0007669"/>
    <property type="project" value="TreeGrafter"/>
</dbReference>
<feature type="compositionally biased region" description="Polar residues" evidence="1">
    <location>
        <begin position="740"/>
        <end position="756"/>
    </location>
</feature>
<feature type="compositionally biased region" description="Low complexity" evidence="1">
    <location>
        <begin position="583"/>
        <end position="599"/>
    </location>
</feature>
<feature type="region of interest" description="Disordered" evidence="1">
    <location>
        <begin position="633"/>
        <end position="674"/>
    </location>
</feature>
<evidence type="ECO:0000259" key="2">
    <source>
        <dbReference type="Pfam" id="PF03399"/>
    </source>
</evidence>
<feature type="domain" description="SAC3/GANP/THP3 conserved" evidence="2">
    <location>
        <begin position="159"/>
        <end position="412"/>
    </location>
</feature>
<feature type="compositionally biased region" description="Low complexity" evidence="1">
    <location>
        <begin position="654"/>
        <end position="674"/>
    </location>
</feature>